<evidence type="ECO:0000256" key="5">
    <source>
        <dbReference type="ARBA" id="ARBA00023077"/>
    </source>
</evidence>
<dbReference type="SUPFAM" id="SSF56935">
    <property type="entry name" value="Porins"/>
    <property type="match status" value="1"/>
</dbReference>
<dbReference type="AlphaFoldDB" id="A0A2T5G2R8"/>
<keyword evidence="7 8" id="KW-0998">Cell outer membrane</keyword>
<dbReference type="Gene3D" id="2.40.170.20">
    <property type="entry name" value="TonB-dependent receptor, beta-barrel domain"/>
    <property type="match status" value="1"/>
</dbReference>
<evidence type="ECO:0000256" key="1">
    <source>
        <dbReference type="ARBA" id="ARBA00004571"/>
    </source>
</evidence>
<dbReference type="Pfam" id="PF00593">
    <property type="entry name" value="TonB_dep_Rec_b-barrel"/>
    <property type="match status" value="1"/>
</dbReference>
<dbReference type="NCBIfam" id="TIGR01782">
    <property type="entry name" value="TonB-Xanth-Caul"/>
    <property type="match status" value="1"/>
</dbReference>
<dbReference type="PANTHER" id="PTHR40980">
    <property type="entry name" value="PLUG DOMAIN-CONTAINING PROTEIN"/>
    <property type="match status" value="1"/>
</dbReference>
<evidence type="ECO:0000256" key="6">
    <source>
        <dbReference type="ARBA" id="ARBA00023136"/>
    </source>
</evidence>
<dbReference type="EMBL" id="NWBU01000004">
    <property type="protein sequence ID" value="PTQ13442.1"/>
    <property type="molecule type" value="Genomic_DNA"/>
</dbReference>
<keyword evidence="12" id="KW-0675">Receptor</keyword>
<comment type="subcellular location">
    <subcellularLocation>
        <location evidence="1 8">Cell outer membrane</location>
        <topology evidence="1 8">Multi-pass membrane protein</topology>
    </subcellularLocation>
</comment>
<evidence type="ECO:0000256" key="9">
    <source>
        <dbReference type="RuleBase" id="RU003357"/>
    </source>
</evidence>
<dbReference type="PANTHER" id="PTHR40980:SF3">
    <property type="entry name" value="TONB-DEPENDENT RECEPTOR-LIKE BETA-BARREL DOMAIN-CONTAINING PROTEIN"/>
    <property type="match status" value="1"/>
</dbReference>
<keyword evidence="4 8" id="KW-0812">Transmembrane</keyword>
<evidence type="ECO:0000256" key="7">
    <source>
        <dbReference type="ARBA" id="ARBA00023237"/>
    </source>
</evidence>
<evidence type="ECO:0000256" key="2">
    <source>
        <dbReference type="ARBA" id="ARBA00022448"/>
    </source>
</evidence>
<evidence type="ECO:0000256" key="8">
    <source>
        <dbReference type="PROSITE-ProRule" id="PRU01360"/>
    </source>
</evidence>
<sequence>MAAARQTACVSRRGHSMTNGRFTSRMKGLGSVSLAAIAAVVLLPGQAEAQQQAPADQAAGAEEAIVVTGVRASIQRALEQKRNADGIVDAITAEDMGKFPDLNLSESLQRIPGVTLDRNAVGEGQAINLRGLGPEFTRVEINGMSGTSNGTGGRFGNSEGGRGFNFEILASELFTNATVYKTSAADQEEGGLAGLVRLETPKPFDYRGFKLSASAQGNYSEIADKVDPRGALLISQNFDDVFGISASLAYAETTFRSDTAEGGSWRPFAGANTGTRASDAVRAALNANGTRYYHFADDRETLGATLAMQYRPSDTLLLTVDGLYGNLKSDRLALRDDMAIESGANAPLATTIENGVITAGQFTGIQQRVGANFLTTEEDFYQVNARAEWQPADGWTVRPFVGYSRRKADRSFDLYSFRLAGQNGSFDPGVVSYNVRGNFVDFSSTGTDFMSNPQNFLFNVFILRPSQDKDEEFSTKLDVERSFDSALDNIKFGIRYADRDKDRVATQERLQRSAGVAATAVPNLGSVYDLVDYHVSGAGSNAPDKLLSVDLAKLRDTFYPGGKAVTGTFVRPLPGFGAQQSYGIGEKTFNAYAQAEFKLDGFQLISGVRYVRTKQTSSGNQVANLFLPTEVITPISKSKTYSAFLPSLTARYNLTDELVLRAAYSRTLTRPNLADLAPSETVAGIDAGGGTGTRGNPDLDPYFADNLDVGLEWYFAPEGLIAGNAFYKDIKGFIDTRTFTQARTFPRQSDGVLVTGPIVFTEPVNGVSAKIKGFELAAQSRLSFLPGPFSNLGVILNYTYTDSSADFSVANDVRSRGLPGLSKNSFNAVAYYDDGRFDARLAYAWRDRYLAQFSDDFGIPRFTDTFGQLDFSASYNITDNLTAQVQGLNLTKEQTINQSSGRYLPYGVAELDRRFLFGLRLTY</sequence>
<dbReference type="GO" id="GO:0009279">
    <property type="term" value="C:cell outer membrane"/>
    <property type="evidence" value="ECO:0007669"/>
    <property type="project" value="UniProtKB-SubCell"/>
</dbReference>
<dbReference type="InterPro" id="IPR036942">
    <property type="entry name" value="Beta-barrel_TonB_sf"/>
</dbReference>
<evidence type="ECO:0000256" key="3">
    <source>
        <dbReference type="ARBA" id="ARBA00022452"/>
    </source>
</evidence>
<comment type="caution">
    <text evidence="12">The sequence shown here is derived from an EMBL/GenBank/DDBJ whole genome shotgun (WGS) entry which is preliminary data.</text>
</comment>
<evidence type="ECO:0000313" key="13">
    <source>
        <dbReference type="Proteomes" id="UP000244162"/>
    </source>
</evidence>
<reference evidence="12 13" key="1">
    <citation type="submission" date="2017-09" db="EMBL/GenBank/DDBJ databases">
        <title>Sphingomonas panjinensis sp.nov., isolated from oil-contaminated soil.</title>
        <authorList>
            <person name="Wang L."/>
            <person name="Chen L."/>
        </authorList>
    </citation>
    <scope>NUCLEOTIDE SEQUENCE [LARGE SCALE GENOMIC DNA]</scope>
    <source>
        <strain evidence="12 13">FW-11</strain>
    </source>
</reference>
<evidence type="ECO:0000313" key="12">
    <source>
        <dbReference type="EMBL" id="PTQ13442.1"/>
    </source>
</evidence>
<feature type="domain" description="TonB-dependent receptor plug" evidence="11">
    <location>
        <begin position="81"/>
        <end position="194"/>
    </location>
</feature>
<keyword evidence="5 9" id="KW-0798">TonB box</keyword>
<accession>A0A2T5G2R8</accession>
<gene>
    <name evidence="12" type="ORF">CLG96_04960</name>
</gene>
<keyword evidence="2 8" id="KW-0813">Transport</keyword>
<dbReference type="InterPro" id="IPR012910">
    <property type="entry name" value="Plug_dom"/>
</dbReference>
<comment type="similarity">
    <text evidence="8 9">Belongs to the TonB-dependent receptor family.</text>
</comment>
<dbReference type="PROSITE" id="PS52016">
    <property type="entry name" value="TONB_DEPENDENT_REC_3"/>
    <property type="match status" value="1"/>
</dbReference>
<organism evidence="12 13">
    <name type="scientific">Sphingomonas oleivorans</name>
    <dbReference type="NCBI Taxonomy" id="1735121"/>
    <lineage>
        <taxon>Bacteria</taxon>
        <taxon>Pseudomonadati</taxon>
        <taxon>Pseudomonadota</taxon>
        <taxon>Alphaproteobacteria</taxon>
        <taxon>Sphingomonadales</taxon>
        <taxon>Sphingomonadaceae</taxon>
        <taxon>Sphingomonas</taxon>
    </lineage>
</organism>
<dbReference type="InterPro" id="IPR037066">
    <property type="entry name" value="Plug_dom_sf"/>
</dbReference>
<name>A0A2T5G2R8_9SPHN</name>
<keyword evidence="3 8" id="KW-1134">Transmembrane beta strand</keyword>
<dbReference type="Gene3D" id="2.170.130.10">
    <property type="entry name" value="TonB-dependent receptor, plug domain"/>
    <property type="match status" value="1"/>
</dbReference>
<dbReference type="InterPro" id="IPR010104">
    <property type="entry name" value="TonB_rcpt_bac"/>
</dbReference>
<evidence type="ECO:0000256" key="4">
    <source>
        <dbReference type="ARBA" id="ARBA00022692"/>
    </source>
</evidence>
<dbReference type="OrthoDB" id="5476657at2"/>
<dbReference type="InterPro" id="IPR000531">
    <property type="entry name" value="Beta-barrel_TonB"/>
</dbReference>
<evidence type="ECO:0000259" key="11">
    <source>
        <dbReference type="Pfam" id="PF07715"/>
    </source>
</evidence>
<dbReference type="InterPro" id="IPR039426">
    <property type="entry name" value="TonB-dep_rcpt-like"/>
</dbReference>
<keyword evidence="6 8" id="KW-0472">Membrane</keyword>
<protein>
    <submittedName>
        <fullName evidence="12">TonB-dependent receptor</fullName>
    </submittedName>
</protein>
<dbReference type="Proteomes" id="UP000244162">
    <property type="component" value="Unassembled WGS sequence"/>
</dbReference>
<proteinExistence type="inferred from homology"/>
<dbReference type="CDD" id="cd01347">
    <property type="entry name" value="ligand_gated_channel"/>
    <property type="match status" value="1"/>
</dbReference>
<keyword evidence="13" id="KW-1185">Reference proteome</keyword>
<dbReference type="Pfam" id="PF07715">
    <property type="entry name" value="Plug"/>
    <property type="match status" value="1"/>
</dbReference>
<evidence type="ECO:0000259" key="10">
    <source>
        <dbReference type="Pfam" id="PF00593"/>
    </source>
</evidence>
<feature type="domain" description="TonB-dependent receptor-like beta-barrel" evidence="10">
    <location>
        <begin position="442"/>
        <end position="890"/>
    </location>
</feature>